<proteinExistence type="inferred from homology"/>
<evidence type="ECO:0000256" key="7">
    <source>
        <dbReference type="RuleBase" id="RU362091"/>
    </source>
</evidence>
<feature type="transmembrane region" description="Helical" evidence="8">
    <location>
        <begin position="411"/>
        <end position="430"/>
    </location>
</feature>
<feature type="transmembrane region" description="Helical" evidence="8">
    <location>
        <begin position="261"/>
        <end position="282"/>
    </location>
</feature>
<dbReference type="eggNOG" id="COG0591">
    <property type="taxonomic scope" value="Bacteria"/>
</dbReference>
<keyword evidence="10" id="KW-1185">Reference proteome</keyword>
<protein>
    <submittedName>
        <fullName evidence="9">Na+/proline symporter</fullName>
    </submittedName>
</protein>
<feature type="transmembrane region" description="Helical" evidence="8">
    <location>
        <begin position="436"/>
        <end position="453"/>
    </location>
</feature>
<feature type="transmembrane region" description="Helical" evidence="8">
    <location>
        <begin position="156"/>
        <end position="178"/>
    </location>
</feature>
<dbReference type="AlphaFoldDB" id="F7NQ47"/>
<dbReference type="PANTHER" id="PTHR48086">
    <property type="entry name" value="SODIUM/PROLINE SYMPORTER-RELATED"/>
    <property type="match status" value="1"/>
</dbReference>
<comment type="subcellular location">
    <subcellularLocation>
        <location evidence="1">Membrane</location>
        <topology evidence="1">Multi-pass membrane protein</topology>
    </subcellularLocation>
</comment>
<evidence type="ECO:0000256" key="8">
    <source>
        <dbReference type="SAM" id="Phobius"/>
    </source>
</evidence>
<evidence type="ECO:0000256" key="5">
    <source>
        <dbReference type="ARBA" id="ARBA00022989"/>
    </source>
</evidence>
<accession>F7NQ47</accession>
<feature type="transmembrane region" description="Helical" evidence="8">
    <location>
        <begin position="351"/>
        <end position="371"/>
    </location>
</feature>
<name>F7NQ47_9FIRM</name>
<feature type="transmembrane region" description="Helical" evidence="8">
    <location>
        <begin position="383"/>
        <end position="404"/>
    </location>
</feature>
<organism evidence="9 10">
    <name type="scientific">Acetonema longum DSM 6540</name>
    <dbReference type="NCBI Taxonomy" id="1009370"/>
    <lineage>
        <taxon>Bacteria</taxon>
        <taxon>Bacillati</taxon>
        <taxon>Bacillota</taxon>
        <taxon>Negativicutes</taxon>
        <taxon>Acetonemataceae</taxon>
        <taxon>Acetonema</taxon>
    </lineage>
</organism>
<dbReference type="Pfam" id="PF00474">
    <property type="entry name" value="SSF"/>
    <property type="match status" value="1"/>
</dbReference>
<dbReference type="GO" id="GO:0005886">
    <property type="term" value="C:plasma membrane"/>
    <property type="evidence" value="ECO:0007669"/>
    <property type="project" value="TreeGrafter"/>
</dbReference>
<dbReference type="OrthoDB" id="9781232at2"/>
<dbReference type="GO" id="GO:0022857">
    <property type="term" value="F:transmembrane transporter activity"/>
    <property type="evidence" value="ECO:0007669"/>
    <property type="project" value="InterPro"/>
</dbReference>
<feature type="transmembrane region" description="Helical" evidence="8">
    <location>
        <begin position="6"/>
        <end position="23"/>
    </location>
</feature>
<feature type="transmembrane region" description="Helical" evidence="8">
    <location>
        <begin position="129"/>
        <end position="150"/>
    </location>
</feature>
<keyword evidence="5 8" id="KW-1133">Transmembrane helix</keyword>
<evidence type="ECO:0000256" key="1">
    <source>
        <dbReference type="ARBA" id="ARBA00004141"/>
    </source>
</evidence>
<feature type="transmembrane region" description="Helical" evidence="8">
    <location>
        <begin position="44"/>
        <end position="69"/>
    </location>
</feature>
<feature type="transmembrane region" description="Helical" evidence="8">
    <location>
        <begin position="228"/>
        <end position="249"/>
    </location>
</feature>
<dbReference type="RefSeq" id="WP_004099900.1">
    <property type="nucleotide sequence ID" value="NZ_AFGF01000280.1"/>
</dbReference>
<feature type="transmembrane region" description="Helical" evidence="8">
    <location>
        <begin position="302"/>
        <end position="330"/>
    </location>
</feature>
<feature type="transmembrane region" description="Helical" evidence="8">
    <location>
        <begin position="185"/>
        <end position="208"/>
    </location>
</feature>
<dbReference type="Proteomes" id="UP000003240">
    <property type="component" value="Unassembled WGS sequence"/>
</dbReference>
<feature type="transmembrane region" description="Helical" evidence="8">
    <location>
        <begin position="75"/>
        <end position="95"/>
    </location>
</feature>
<dbReference type="Gene3D" id="1.20.1730.10">
    <property type="entry name" value="Sodium/glucose cotransporter"/>
    <property type="match status" value="1"/>
</dbReference>
<keyword evidence="3" id="KW-0813">Transport</keyword>
<evidence type="ECO:0000256" key="6">
    <source>
        <dbReference type="ARBA" id="ARBA00023136"/>
    </source>
</evidence>
<evidence type="ECO:0000313" key="9">
    <source>
        <dbReference type="EMBL" id="EGO61806.1"/>
    </source>
</evidence>
<keyword evidence="4 8" id="KW-0812">Transmembrane</keyword>
<gene>
    <name evidence="9" type="ORF">ALO_21239</name>
</gene>
<evidence type="ECO:0000256" key="4">
    <source>
        <dbReference type="ARBA" id="ARBA00022692"/>
    </source>
</evidence>
<reference evidence="9 10" key="1">
    <citation type="journal article" date="2011" name="EMBO J.">
        <title>Structural diversity of bacterial flagellar motors.</title>
        <authorList>
            <person name="Chen S."/>
            <person name="Beeby M."/>
            <person name="Murphy G.E."/>
            <person name="Leadbetter J.R."/>
            <person name="Hendrixson D.R."/>
            <person name="Briegel A."/>
            <person name="Li Z."/>
            <person name="Shi J."/>
            <person name="Tocheva E.I."/>
            <person name="Muller A."/>
            <person name="Dobro M.J."/>
            <person name="Jensen G.J."/>
        </authorList>
    </citation>
    <scope>NUCLEOTIDE SEQUENCE [LARGE SCALE GENOMIC DNA]</scope>
    <source>
        <strain evidence="9 10">DSM 6540</strain>
    </source>
</reference>
<dbReference type="CDD" id="cd10322">
    <property type="entry name" value="SLC5sbd"/>
    <property type="match status" value="1"/>
</dbReference>
<dbReference type="EMBL" id="AFGF01000280">
    <property type="protein sequence ID" value="EGO61806.1"/>
    <property type="molecule type" value="Genomic_DNA"/>
</dbReference>
<dbReference type="STRING" id="1009370.ALO_21239"/>
<dbReference type="InterPro" id="IPR001734">
    <property type="entry name" value="Na/solute_symporter"/>
</dbReference>
<dbReference type="InterPro" id="IPR038377">
    <property type="entry name" value="Na/Glc_symporter_sf"/>
</dbReference>
<evidence type="ECO:0000256" key="3">
    <source>
        <dbReference type="ARBA" id="ARBA00022448"/>
    </source>
</evidence>
<evidence type="ECO:0000256" key="2">
    <source>
        <dbReference type="ARBA" id="ARBA00006434"/>
    </source>
</evidence>
<sequence>MQFTAGHMASLIATLVIVTGIGLSAARKVKTAADFTLGGKSSGVVLITGTIIGTIVGGASTVGTAQLAFSYGFSAWWFTLGAGIALGLLSVFYAGPLRSSGLQTIPQFLTANYGRAAGPITSLTSSAGIFFSIVANIMSAIPLVAAIFSFNLHQSAGLVFLLIVAYVFFGGVWGTGLVGVVKTLLIYLTLLTVTVVCWQGMGGIGGYLDVFPPYPWFSLMGRGWLVDLASALSLIVGTLSTQTYIQAVYAARDVQTAQKGALAAALITLPTGIPAVLAGMYMRAHHPAIAPIDALPLFILHYLPPWIGGIGIAALLLAAVGSAAGLALGVGTMLSRDIILPLRKTAGEQTMLWINRLMVLGITLLAAVFTFGNLKSLVLEWNFLSMGLRGAGIFLPLTFAVLFPGRVKKQAAILSMIVGAGVALVWKGVFPESIDPLYAGLLASGLAIVPGLWRGTADSKDKSSG</sequence>
<dbReference type="PANTHER" id="PTHR48086:SF7">
    <property type="entry name" value="SODIUM-SOLUTE SYMPORTER-RELATED"/>
    <property type="match status" value="1"/>
</dbReference>
<dbReference type="PROSITE" id="PS50283">
    <property type="entry name" value="NA_SOLUT_SYMP_3"/>
    <property type="match status" value="1"/>
</dbReference>
<evidence type="ECO:0000313" key="10">
    <source>
        <dbReference type="Proteomes" id="UP000003240"/>
    </source>
</evidence>
<comment type="similarity">
    <text evidence="2 7">Belongs to the sodium:solute symporter (SSF) (TC 2.A.21) family.</text>
</comment>
<keyword evidence="6 8" id="KW-0472">Membrane</keyword>
<dbReference type="InterPro" id="IPR050277">
    <property type="entry name" value="Sodium:Solute_Symporter"/>
</dbReference>
<comment type="caution">
    <text evidence="9">The sequence shown here is derived from an EMBL/GenBank/DDBJ whole genome shotgun (WGS) entry which is preliminary data.</text>
</comment>